<organism evidence="1 2">
    <name type="scientific">Eumeta variegata</name>
    <name type="common">Bagworm moth</name>
    <name type="synonym">Eumeta japonica</name>
    <dbReference type="NCBI Taxonomy" id="151549"/>
    <lineage>
        <taxon>Eukaryota</taxon>
        <taxon>Metazoa</taxon>
        <taxon>Ecdysozoa</taxon>
        <taxon>Arthropoda</taxon>
        <taxon>Hexapoda</taxon>
        <taxon>Insecta</taxon>
        <taxon>Pterygota</taxon>
        <taxon>Neoptera</taxon>
        <taxon>Endopterygota</taxon>
        <taxon>Lepidoptera</taxon>
        <taxon>Glossata</taxon>
        <taxon>Ditrysia</taxon>
        <taxon>Tineoidea</taxon>
        <taxon>Psychidae</taxon>
        <taxon>Oiketicinae</taxon>
        <taxon>Eumeta</taxon>
    </lineage>
</organism>
<accession>A0A4C1WWS6</accession>
<keyword evidence="2" id="KW-1185">Reference proteome</keyword>
<dbReference type="EMBL" id="BGZK01000681">
    <property type="protein sequence ID" value="GBP55898.1"/>
    <property type="molecule type" value="Genomic_DNA"/>
</dbReference>
<dbReference type="Proteomes" id="UP000299102">
    <property type="component" value="Unassembled WGS sequence"/>
</dbReference>
<reference evidence="1 2" key="1">
    <citation type="journal article" date="2019" name="Commun. Biol.">
        <title>The bagworm genome reveals a unique fibroin gene that provides high tensile strength.</title>
        <authorList>
            <person name="Kono N."/>
            <person name="Nakamura H."/>
            <person name="Ohtoshi R."/>
            <person name="Tomita M."/>
            <person name="Numata K."/>
            <person name="Arakawa K."/>
        </authorList>
    </citation>
    <scope>NUCLEOTIDE SEQUENCE [LARGE SCALE GENOMIC DNA]</scope>
</reference>
<evidence type="ECO:0000313" key="1">
    <source>
        <dbReference type="EMBL" id="GBP55898.1"/>
    </source>
</evidence>
<comment type="caution">
    <text evidence="1">The sequence shown here is derived from an EMBL/GenBank/DDBJ whole genome shotgun (WGS) entry which is preliminary data.</text>
</comment>
<proteinExistence type="predicted"/>
<protein>
    <submittedName>
        <fullName evidence="1">Uncharacterized protein</fullName>
    </submittedName>
</protein>
<sequence>MTFVVLNIPYRIPKPTYRLPRLFANQSETEGGRESSFSVLHPSAAINDDSRLPSWRTAEQQTAVLIGVGGGRRRRDIARYLLIRPPAQCRPECRPDGPHSCSNAAFSPIDCRDAELTTSARSYDSRGVCLVGGR</sequence>
<dbReference type="AlphaFoldDB" id="A0A4C1WWS6"/>
<evidence type="ECO:0000313" key="2">
    <source>
        <dbReference type="Proteomes" id="UP000299102"/>
    </source>
</evidence>
<name>A0A4C1WWS6_EUMVA</name>
<gene>
    <name evidence="1" type="ORF">EVAR_43689_1</name>
</gene>